<dbReference type="Proteomes" id="UP000186922">
    <property type="component" value="Unassembled WGS sequence"/>
</dbReference>
<dbReference type="Pfam" id="PF05026">
    <property type="entry name" value="DCP2"/>
    <property type="match status" value="1"/>
</dbReference>
<accession>A0A1D1UTG8</accession>
<dbReference type="CDD" id="cd03672">
    <property type="entry name" value="NUDIX_Dcp2p_Nudt20"/>
    <property type="match status" value="1"/>
</dbReference>
<comment type="similarity">
    <text evidence="3">Belongs to the Nudix hydrolase family. DCP2 subfamily.</text>
</comment>
<dbReference type="InterPro" id="IPR007722">
    <property type="entry name" value="DCP2_BoxA"/>
</dbReference>
<feature type="domain" description="Nudix hydrolase" evidence="11">
    <location>
        <begin position="97"/>
        <end position="225"/>
    </location>
</feature>
<organism evidence="12 13">
    <name type="scientific">Ramazzottius varieornatus</name>
    <name type="common">Water bear</name>
    <name type="synonym">Tardigrade</name>
    <dbReference type="NCBI Taxonomy" id="947166"/>
    <lineage>
        <taxon>Eukaryota</taxon>
        <taxon>Metazoa</taxon>
        <taxon>Ecdysozoa</taxon>
        <taxon>Tardigrada</taxon>
        <taxon>Eutardigrada</taxon>
        <taxon>Parachela</taxon>
        <taxon>Hypsibioidea</taxon>
        <taxon>Ramazzottiidae</taxon>
        <taxon>Ramazzottius</taxon>
    </lineage>
</organism>
<dbReference type="InterPro" id="IPR000086">
    <property type="entry name" value="NUDIX_hydrolase_dom"/>
</dbReference>
<reference evidence="12 13" key="1">
    <citation type="journal article" date="2016" name="Nat. Commun.">
        <title>Extremotolerant tardigrade genome and improved radiotolerance of human cultured cells by tardigrade-unique protein.</title>
        <authorList>
            <person name="Hashimoto T."/>
            <person name="Horikawa D.D."/>
            <person name="Saito Y."/>
            <person name="Kuwahara H."/>
            <person name="Kozuka-Hata H."/>
            <person name="Shin-I T."/>
            <person name="Minakuchi Y."/>
            <person name="Ohishi K."/>
            <person name="Motoyama A."/>
            <person name="Aizu T."/>
            <person name="Enomoto A."/>
            <person name="Kondo K."/>
            <person name="Tanaka S."/>
            <person name="Hara Y."/>
            <person name="Koshikawa S."/>
            <person name="Sagara H."/>
            <person name="Miura T."/>
            <person name="Yokobori S."/>
            <person name="Miyagawa K."/>
            <person name="Suzuki Y."/>
            <person name="Kubo T."/>
            <person name="Oyama M."/>
            <person name="Kohara Y."/>
            <person name="Fujiyama A."/>
            <person name="Arakawa K."/>
            <person name="Katayama T."/>
            <person name="Toyoda A."/>
            <person name="Kunieda T."/>
        </authorList>
    </citation>
    <scope>NUCLEOTIDE SEQUENCE [LARGE SCALE GENOMIC DNA]</scope>
    <source>
        <strain evidence="12 13">YOKOZUNA-1</strain>
    </source>
</reference>
<evidence type="ECO:0000313" key="12">
    <source>
        <dbReference type="EMBL" id="GAU92751.1"/>
    </source>
</evidence>
<evidence type="ECO:0000256" key="10">
    <source>
        <dbReference type="ARBA" id="ARBA00078183"/>
    </source>
</evidence>
<evidence type="ECO:0000256" key="1">
    <source>
        <dbReference type="ARBA" id="ARBA00001936"/>
    </source>
</evidence>
<dbReference type="GO" id="GO:0003723">
    <property type="term" value="F:RNA binding"/>
    <property type="evidence" value="ECO:0007669"/>
    <property type="project" value="UniProtKB-KW"/>
</dbReference>
<keyword evidence="5" id="KW-0479">Metal-binding</keyword>
<dbReference type="STRING" id="947166.A0A1D1UTG8"/>
<dbReference type="GO" id="GO:0140933">
    <property type="term" value="F:5'-(N(7)-methylguanosine 5'-triphospho)-[mRNA] hydrolase activity"/>
    <property type="evidence" value="ECO:0007669"/>
    <property type="project" value="UniProtKB-EC"/>
</dbReference>
<keyword evidence="13" id="KW-1185">Reference proteome</keyword>
<comment type="subcellular location">
    <subcellularLocation>
        <location evidence="2">Cytoplasm</location>
    </subcellularLocation>
</comment>
<evidence type="ECO:0000256" key="3">
    <source>
        <dbReference type="ARBA" id="ARBA00005279"/>
    </source>
</evidence>
<gene>
    <name evidence="12" type="primary">RvY_04794-1</name>
    <name evidence="12" type="synonym">RvY_04794.1</name>
    <name evidence="12" type="ORF">RvY_04794</name>
</gene>
<dbReference type="Gene3D" id="3.90.79.10">
    <property type="entry name" value="Nucleoside Triphosphate Pyrophosphohydrolase"/>
    <property type="match status" value="1"/>
</dbReference>
<evidence type="ECO:0000256" key="4">
    <source>
        <dbReference type="ARBA" id="ARBA00022490"/>
    </source>
</evidence>
<dbReference type="GO" id="GO:0030145">
    <property type="term" value="F:manganese ion binding"/>
    <property type="evidence" value="ECO:0007669"/>
    <property type="project" value="InterPro"/>
</dbReference>
<dbReference type="PANTHER" id="PTHR23114">
    <property type="entry name" value="M7GPPPN-MRNA HYDROLASE"/>
    <property type="match status" value="1"/>
</dbReference>
<keyword evidence="6" id="KW-0378">Hydrolase</keyword>
<dbReference type="SUPFAM" id="SSF55811">
    <property type="entry name" value="Nudix"/>
    <property type="match status" value="1"/>
</dbReference>
<comment type="catalytic activity">
    <reaction evidence="9">
        <text>a 5'-end (N(7)-methyl 5'-triphosphoguanosine)-ribonucleoside in mRNA + H2O = N(7)-methyl-GDP + a 5'-end phospho-ribonucleoside in mRNA + 2 H(+)</text>
        <dbReference type="Rhea" id="RHEA:67484"/>
        <dbReference type="Rhea" id="RHEA-COMP:15692"/>
        <dbReference type="Rhea" id="RHEA-COMP:17167"/>
        <dbReference type="ChEBI" id="CHEBI:15377"/>
        <dbReference type="ChEBI" id="CHEBI:15378"/>
        <dbReference type="ChEBI" id="CHEBI:63714"/>
        <dbReference type="ChEBI" id="CHEBI:138282"/>
        <dbReference type="ChEBI" id="CHEBI:156461"/>
        <dbReference type="EC" id="3.6.1.62"/>
    </reaction>
    <physiologicalReaction direction="left-to-right" evidence="9">
        <dbReference type="Rhea" id="RHEA:67485"/>
    </physiologicalReaction>
</comment>
<dbReference type="AlphaFoldDB" id="A0A1D1UTG8"/>
<protein>
    <recommendedName>
        <fullName evidence="10">mRNA-decapping enzyme 2</fullName>
    </recommendedName>
</protein>
<evidence type="ECO:0000256" key="2">
    <source>
        <dbReference type="ARBA" id="ARBA00004496"/>
    </source>
</evidence>
<dbReference type="PROSITE" id="PS00893">
    <property type="entry name" value="NUDIX_BOX"/>
    <property type="match status" value="1"/>
</dbReference>
<keyword evidence="8" id="KW-0464">Manganese</keyword>
<dbReference type="GO" id="GO:0000290">
    <property type="term" value="P:deadenylation-dependent decapping of nuclear-transcribed mRNA"/>
    <property type="evidence" value="ECO:0007669"/>
    <property type="project" value="InterPro"/>
</dbReference>
<evidence type="ECO:0000313" key="13">
    <source>
        <dbReference type="Proteomes" id="UP000186922"/>
    </source>
</evidence>
<name>A0A1D1UTG8_RAMVA</name>
<evidence type="ECO:0000256" key="5">
    <source>
        <dbReference type="ARBA" id="ARBA00022723"/>
    </source>
</evidence>
<dbReference type="InterPro" id="IPR044099">
    <property type="entry name" value="Dcp2_NUDIX"/>
</dbReference>
<evidence type="ECO:0000256" key="8">
    <source>
        <dbReference type="ARBA" id="ARBA00023211"/>
    </source>
</evidence>
<dbReference type="InterPro" id="IPR015797">
    <property type="entry name" value="NUDIX_hydrolase-like_dom_sf"/>
</dbReference>
<dbReference type="FunFam" id="3.90.79.10:FF:000003">
    <property type="entry name" value="M7GpppN-mRNA hydrolase isoform 2"/>
    <property type="match status" value="1"/>
</dbReference>
<dbReference type="PROSITE" id="PS51462">
    <property type="entry name" value="NUDIX"/>
    <property type="match status" value="1"/>
</dbReference>
<evidence type="ECO:0000256" key="7">
    <source>
        <dbReference type="ARBA" id="ARBA00022884"/>
    </source>
</evidence>
<dbReference type="InterPro" id="IPR020084">
    <property type="entry name" value="NUDIX_hydrolase_CS"/>
</dbReference>
<comment type="caution">
    <text evidence="12">The sequence shown here is derived from an EMBL/GenBank/DDBJ whole genome shotgun (WGS) entry which is preliminary data.</text>
</comment>
<dbReference type="SUPFAM" id="SSF140586">
    <property type="entry name" value="Dcp2 domain-like"/>
    <property type="match status" value="1"/>
</dbReference>
<dbReference type="EMBL" id="BDGG01000002">
    <property type="protein sequence ID" value="GAU92751.1"/>
    <property type="molecule type" value="Genomic_DNA"/>
</dbReference>
<sequence length="396" mass="44716">MTGSFSGAGIPNSVLDDCCLRFLVELDSEDLKDSVRVFFKIEEAHWFYLDHFCESNPILPKVALRDFTETVCRHFIQLQRFVEYLEEYWKSWKQYKASIPTAGAILLDETLEYVLVLESFPGRRWGFPKGKKNNNESMQECAIREVLEETGLDITNLITPDEYLELAYEDMFVQLFIVAGISKDTHFQPLTRGEVKSFEWMLVRELPGATGPQHPKYKNAGFFMIRPFVNPLRRWIEMNRKATLAIEPAESPQPASLQITNIVKRAAGVPRSHFDVSESDSVPFPTPAKTMDLPLSVQKLAANQKKRTSMEAKEVVVAEPLNVADLEAAMACSAANNMVDTLVGDHPDGVAEEAEQPARMTFLRKPLPVIEFPDFTPSAWSPGCFKLDMTSILAAQ</sequence>
<dbReference type="Pfam" id="PF00293">
    <property type="entry name" value="NUDIX"/>
    <property type="match status" value="1"/>
</dbReference>
<dbReference type="PANTHER" id="PTHR23114:SF17">
    <property type="entry name" value="M7GPPPN-MRNA HYDROLASE"/>
    <property type="match status" value="1"/>
</dbReference>
<dbReference type="InterPro" id="IPR036189">
    <property type="entry name" value="DCP2_BoxA_sf"/>
</dbReference>
<dbReference type="Gene3D" id="1.10.10.1050">
    <property type="entry name" value="Dcp2, box A domain"/>
    <property type="match status" value="1"/>
</dbReference>
<keyword evidence="4" id="KW-0963">Cytoplasm</keyword>
<proteinExistence type="inferred from homology"/>
<keyword evidence="7" id="KW-0694">RNA-binding</keyword>
<dbReference type="GO" id="GO:0000184">
    <property type="term" value="P:nuclear-transcribed mRNA catabolic process, nonsense-mediated decay"/>
    <property type="evidence" value="ECO:0007669"/>
    <property type="project" value="InterPro"/>
</dbReference>
<comment type="cofactor">
    <cofactor evidence="1">
        <name>Mn(2+)</name>
        <dbReference type="ChEBI" id="CHEBI:29035"/>
    </cofactor>
</comment>
<evidence type="ECO:0000259" key="11">
    <source>
        <dbReference type="PROSITE" id="PS51462"/>
    </source>
</evidence>
<evidence type="ECO:0000256" key="9">
    <source>
        <dbReference type="ARBA" id="ARBA00047661"/>
    </source>
</evidence>
<evidence type="ECO:0000256" key="6">
    <source>
        <dbReference type="ARBA" id="ARBA00022801"/>
    </source>
</evidence>
<dbReference type="GO" id="GO:0000932">
    <property type="term" value="C:P-body"/>
    <property type="evidence" value="ECO:0007669"/>
    <property type="project" value="TreeGrafter"/>
</dbReference>
<dbReference type="OrthoDB" id="18996at2759"/>
<dbReference type="SMART" id="SM01125">
    <property type="entry name" value="DCP2"/>
    <property type="match status" value="1"/>
</dbReference>